<dbReference type="Proteomes" id="UP001261624">
    <property type="component" value="Unassembled WGS sequence"/>
</dbReference>
<gene>
    <name evidence="1" type="ORF">RM549_06670</name>
</gene>
<dbReference type="Pfam" id="PF02643">
    <property type="entry name" value="DUF192"/>
    <property type="match status" value="1"/>
</dbReference>
<proteinExistence type="predicted"/>
<dbReference type="EMBL" id="JAVRHM010000006">
    <property type="protein sequence ID" value="MDT0689459.1"/>
    <property type="molecule type" value="Genomic_DNA"/>
</dbReference>
<dbReference type="InterPro" id="IPR038695">
    <property type="entry name" value="Saro_0823-like_sf"/>
</dbReference>
<protein>
    <submittedName>
        <fullName evidence="1">DUF192 domain-containing protein</fullName>
    </submittedName>
</protein>
<evidence type="ECO:0000313" key="1">
    <source>
        <dbReference type="EMBL" id="MDT0689459.1"/>
    </source>
</evidence>
<dbReference type="InterPro" id="IPR003795">
    <property type="entry name" value="DUF192"/>
</dbReference>
<name>A0ABU3E197_9FLAO</name>
<dbReference type="Gene3D" id="2.60.120.1140">
    <property type="entry name" value="Protein of unknown function DUF192"/>
    <property type="match status" value="1"/>
</dbReference>
<comment type="caution">
    <text evidence="1">The sequence shown here is derived from an EMBL/GenBank/DDBJ whole genome shotgun (WGS) entry which is preliminary data.</text>
</comment>
<dbReference type="RefSeq" id="WP_311683032.1">
    <property type="nucleotide sequence ID" value="NZ_JAVRHM010000006.1"/>
</dbReference>
<accession>A0ABU3E197</accession>
<dbReference type="PANTHER" id="PTHR37953">
    <property type="entry name" value="UPF0127 PROTEIN MJ1496"/>
    <property type="match status" value="1"/>
</dbReference>
<keyword evidence="2" id="KW-1185">Reference proteome</keyword>
<evidence type="ECO:0000313" key="2">
    <source>
        <dbReference type="Proteomes" id="UP001261624"/>
    </source>
</evidence>
<organism evidence="1 2">
    <name type="scientific">Autumnicola patrickiae</name>
    <dbReference type="NCBI Taxonomy" id="3075591"/>
    <lineage>
        <taxon>Bacteria</taxon>
        <taxon>Pseudomonadati</taxon>
        <taxon>Bacteroidota</taxon>
        <taxon>Flavobacteriia</taxon>
        <taxon>Flavobacteriales</taxon>
        <taxon>Flavobacteriaceae</taxon>
        <taxon>Autumnicola</taxon>
    </lineage>
</organism>
<reference evidence="1 2" key="1">
    <citation type="submission" date="2023-09" db="EMBL/GenBank/DDBJ databases">
        <authorList>
            <person name="Rey-Velasco X."/>
        </authorList>
    </citation>
    <scope>NUCLEOTIDE SEQUENCE [LARGE SCALE GENOMIC DNA]</scope>
    <source>
        <strain evidence="1 2">F188</strain>
    </source>
</reference>
<dbReference type="PROSITE" id="PS51257">
    <property type="entry name" value="PROKAR_LIPOPROTEIN"/>
    <property type="match status" value="1"/>
</dbReference>
<sequence length="165" mass="18945">MTIKRILLIPVFFGILITACKNDSEENDNIETEPIVFTKEAELYLLKAEGDTVQKLDIEIADNDYERETGLMYRESMEENQGMLFVYNTETPRSFYMKNTYIPLDLIFYDRDSTAVSFQENAEPLNEDNLPSGEATQYILEINAGLVEKWNIEAGDKFSVVKASE</sequence>
<dbReference type="PANTHER" id="PTHR37953:SF1">
    <property type="entry name" value="UPF0127 PROTEIN MJ1496"/>
    <property type="match status" value="1"/>
</dbReference>